<feature type="compositionally biased region" description="Polar residues" evidence="1">
    <location>
        <begin position="1"/>
        <end position="15"/>
    </location>
</feature>
<dbReference type="Gene3D" id="3.90.230.10">
    <property type="entry name" value="Creatinase/methionine aminopeptidase superfamily"/>
    <property type="match status" value="1"/>
</dbReference>
<dbReference type="EMBL" id="CADCTZ010000384">
    <property type="protein sequence ID" value="CAA9338455.1"/>
    <property type="molecule type" value="Genomic_DNA"/>
</dbReference>
<dbReference type="SUPFAM" id="SSF55920">
    <property type="entry name" value="Creatinase/aminopeptidase"/>
    <property type="match status" value="1"/>
</dbReference>
<dbReference type="GO" id="GO:0004239">
    <property type="term" value="F:initiator methionyl aminopeptidase activity"/>
    <property type="evidence" value="ECO:0007669"/>
    <property type="project" value="UniProtKB-EC"/>
</dbReference>
<dbReference type="AlphaFoldDB" id="A0A6J4LUI3"/>
<gene>
    <name evidence="2" type="ORF">AVDCRST_MAG84-2240</name>
</gene>
<dbReference type="InterPro" id="IPR036005">
    <property type="entry name" value="Creatinase/aminopeptidase-like"/>
</dbReference>
<evidence type="ECO:0000256" key="1">
    <source>
        <dbReference type="SAM" id="MobiDB-lite"/>
    </source>
</evidence>
<dbReference type="EC" id="3.4.11.18" evidence="2"/>
<protein>
    <submittedName>
        <fullName evidence="2">Methionine aminopeptidase</fullName>
        <ecNumber evidence="2">3.4.11.18</ecNumber>
    </submittedName>
</protein>
<accession>A0A6J4LUI3</accession>
<keyword evidence="2" id="KW-0031">Aminopeptidase</keyword>
<keyword evidence="2" id="KW-0378">Hydrolase</keyword>
<proteinExistence type="predicted"/>
<evidence type="ECO:0000313" key="2">
    <source>
        <dbReference type="EMBL" id="CAA9338455.1"/>
    </source>
</evidence>
<feature type="region of interest" description="Disordered" evidence="1">
    <location>
        <begin position="1"/>
        <end position="22"/>
    </location>
</feature>
<feature type="non-terminal residue" evidence="2">
    <location>
        <position position="51"/>
    </location>
</feature>
<organism evidence="2">
    <name type="scientific">uncultured Microcoleus sp</name>
    <dbReference type="NCBI Taxonomy" id="259945"/>
    <lineage>
        <taxon>Bacteria</taxon>
        <taxon>Bacillati</taxon>
        <taxon>Cyanobacteriota</taxon>
        <taxon>Cyanophyceae</taxon>
        <taxon>Oscillatoriophycideae</taxon>
        <taxon>Oscillatoriales</taxon>
        <taxon>Microcoleaceae</taxon>
        <taxon>Microcoleus</taxon>
        <taxon>environmental samples</taxon>
    </lineage>
</organism>
<keyword evidence="2" id="KW-0645">Protease</keyword>
<reference evidence="2" key="1">
    <citation type="submission" date="2020-02" db="EMBL/GenBank/DDBJ databases">
        <authorList>
            <person name="Meier V. D."/>
        </authorList>
    </citation>
    <scope>NUCLEOTIDE SEQUENCE</scope>
    <source>
        <strain evidence="2">AVDCRST_MAG84</strain>
    </source>
</reference>
<name>A0A6J4LUI3_9CYAN</name>
<sequence length="51" mass="5768">MNIFSSLLSSPTQAPQVKKQRRGIEIKSEREIEIMRQAAKIVATVLKEISL</sequence>